<proteinExistence type="predicted"/>
<gene>
    <name evidence="2" type="ORF">NCI00_24265</name>
</gene>
<name>A0ABT1FUX5_9BACT</name>
<accession>A0ABT1FUX5</accession>
<sequence length="146" mass="16191">MPVNQTIVAWITTRVGIQIGNGECWTMVETTLRESGARTSNSIMGASGVTANADYVWGTPTTLANLAPGDIIQMRNYRYSESDGAYQTRPHHSAIVEAVWADGVIDVFECNVNGSRRVQQNTLYFQSGDGISVSGRWWFYRPIPRT</sequence>
<dbReference type="RefSeq" id="WP_253532065.1">
    <property type="nucleotide sequence ID" value="NZ_JAMZEL010000014.1"/>
</dbReference>
<dbReference type="Pfam" id="PF25459">
    <property type="entry name" value="AIM3_BBC1_C"/>
    <property type="match status" value="1"/>
</dbReference>
<evidence type="ECO:0000313" key="2">
    <source>
        <dbReference type="EMBL" id="MCP1385574.1"/>
    </source>
</evidence>
<reference evidence="2 3" key="1">
    <citation type="submission" date="2022-06" db="EMBL/GenBank/DDBJ databases">
        <title>Runella sp. S5 genome sequencing.</title>
        <authorList>
            <person name="Park S."/>
        </authorList>
    </citation>
    <scope>NUCLEOTIDE SEQUENCE [LARGE SCALE GENOMIC DNA]</scope>
    <source>
        <strain evidence="2 3">S5</strain>
    </source>
</reference>
<dbReference type="Proteomes" id="UP001204772">
    <property type="component" value="Unassembled WGS sequence"/>
</dbReference>
<keyword evidence="3" id="KW-1185">Reference proteome</keyword>
<organism evidence="2 3">
    <name type="scientific">Runella salmonicolor</name>
    <dbReference type="NCBI Taxonomy" id="2950278"/>
    <lineage>
        <taxon>Bacteria</taxon>
        <taxon>Pseudomonadati</taxon>
        <taxon>Bacteroidota</taxon>
        <taxon>Cytophagia</taxon>
        <taxon>Cytophagales</taxon>
        <taxon>Spirosomataceae</taxon>
        <taxon>Runella</taxon>
    </lineage>
</organism>
<dbReference type="InterPro" id="IPR057402">
    <property type="entry name" value="AIM3_BBC1_C"/>
</dbReference>
<dbReference type="Gene3D" id="3.90.1720.60">
    <property type="match status" value="1"/>
</dbReference>
<feature type="domain" description="BBC1/AIM3 cysteine proteinase-fold" evidence="1">
    <location>
        <begin position="5"/>
        <end position="145"/>
    </location>
</feature>
<protein>
    <recommendedName>
        <fullName evidence="1">BBC1/AIM3 cysteine proteinase-fold domain-containing protein</fullName>
    </recommendedName>
</protein>
<comment type="caution">
    <text evidence="2">The sequence shown here is derived from an EMBL/GenBank/DDBJ whole genome shotgun (WGS) entry which is preliminary data.</text>
</comment>
<dbReference type="EMBL" id="JAMZEL010000014">
    <property type="protein sequence ID" value="MCP1385574.1"/>
    <property type="molecule type" value="Genomic_DNA"/>
</dbReference>
<evidence type="ECO:0000313" key="3">
    <source>
        <dbReference type="Proteomes" id="UP001204772"/>
    </source>
</evidence>
<evidence type="ECO:0000259" key="1">
    <source>
        <dbReference type="Pfam" id="PF25459"/>
    </source>
</evidence>